<dbReference type="EMBL" id="MEYN01000013">
    <property type="protein sequence ID" value="OGD30769.1"/>
    <property type="molecule type" value="Genomic_DNA"/>
</dbReference>
<proteinExistence type="predicted"/>
<dbReference type="InterPro" id="IPR024079">
    <property type="entry name" value="MetalloPept_cat_dom_sf"/>
</dbReference>
<dbReference type="SUPFAM" id="SSF55486">
    <property type="entry name" value="Metalloproteases ('zincins'), catalytic domain"/>
    <property type="match status" value="1"/>
</dbReference>
<dbReference type="Gene3D" id="3.40.390.10">
    <property type="entry name" value="Collagenase (Catalytic Domain)"/>
    <property type="match status" value="1"/>
</dbReference>
<evidence type="ECO:0000313" key="2">
    <source>
        <dbReference type="EMBL" id="OGD30769.1"/>
    </source>
</evidence>
<name>A0A1F5BJH9_9BACT</name>
<comment type="caution">
    <text evidence="2">The sequence shown here is derived from an EMBL/GenBank/DDBJ whole genome shotgun (WGS) entry which is preliminary data.</text>
</comment>
<accession>A0A1F5BJH9</accession>
<dbReference type="GO" id="GO:0008237">
    <property type="term" value="F:metallopeptidase activity"/>
    <property type="evidence" value="ECO:0007669"/>
    <property type="project" value="InterPro"/>
</dbReference>
<feature type="transmembrane region" description="Helical" evidence="1">
    <location>
        <begin position="12"/>
        <end position="31"/>
    </location>
</feature>
<keyword evidence="1" id="KW-0472">Membrane</keyword>
<gene>
    <name evidence="2" type="ORF">A2W60_00025</name>
</gene>
<sequence>MKIRFKHGVGRRFTCRDVFGIFIICLLSVFICSDKNFSEALNPPKAYVKVDRVASFKIVTDPSVSEDQIDNIVSSIRLASDNFENSFGIRLIYCDSEFWPNDEPSANVLTLRKDIANNPCDIVIAFTTRQISGNVSTIGIAAAETVIVRVHKDARLQGLTLAHEVAHLFWAVHVDKDGMIMSPELKMTENSWDELNRRIIILNKYQNFHKYDFLRF</sequence>
<dbReference type="AlphaFoldDB" id="A0A1F5BJH9"/>
<organism evidence="2 3">
    <name type="scientific">Candidatus Azambacteria bacterium RIFCSPHIGHO2_02_46_12</name>
    <dbReference type="NCBI Taxonomy" id="1797295"/>
    <lineage>
        <taxon>Bacteria</taxon>
        <taxon>Candidatus Azamiibacteriota</taxon>
    </lineage>
</organism>
<keyword evidence="1" id="KW-0812">Transmembrane</keyword>
<protein>
    <submittedName>
        <fullName evidence="2">Uncharacterized protein</fullName>
    </submittedName>
</protein>
<dbReference type="Proteomes" id="UP000179184">
    <property type="component" value="Unassembled WGS sequence"/>
</dbReference>
<evidence type="ECO:0000313" key="3">
    <source>
        <dbReference type="Proteomes" id="UP000179184"/>
    </source>
</evidence>
<evidence type="ECO:0000256" key="1">
    <source>
        <dbReference type="SAM" id="Phobius"/>
    </source>
</evidence>
<reference evidence="2 3" key="1">
    <citation type="journal article" date="2016" name="Nat. Commun.">
        <title>Thousands of microbial genomes shed light on interconnected biogeochemical processes in an aquifer system.</title>
        <authorList>
            <person name="Anantharaman K."/>
            <person name="Brown C.T."/>
            <person name="Hug L.A."/>
            <person name="Sharon I."/>
            <person name="Castelle C.J."/>
            <person name="Probst A.J."/>
            <person name="Thomas B.C."/>
            <person name="Singh A."/>
            <person name="Wilkins M.J."/>
            <person name="Karaoz U."/>
            <person name="Brodie E.L."/>
            <person name="Williams K.H."/>
            <person name="Hubbard S.S."/>
            <person name="Banfield J.F."/>
        </authorList>
    </citation>
    <scope>NUCLEOTIDE SEQUENCE [LARGE SCALE GENOMIC DNA]</scope>
</reference>
<keyword evidence="1" id="KW-1133">Transmembrane helix</keyword>